<keyword evidence="4 7" id="KW-0812">Transmembrane</keyword>
<evidence type="ECO:0000313" key="10">
    <source>
        <dbReference type="Proteomes" id="UP000095094"/>
    </source>
</evidence>
<name>A0A1E5GD08_9ENTE</name>
<reference evidence="10" key="1">
    <citation type="submission" date="2016-09" db="EMBL/GenBank/DDBJ databases">
        <authorList>
            <person name="Gulvik C.A."/>
        </authorList>
    </citation>
    <scope>NUCLEOTIDE SEQUENCE [LARGE SCALE GENOMIC DNA]</scope>
    <source>
        <strain evidence="10">LMG 8895</strain>
    </source>
</reference>
<comment type="subcellular location">
    <subcellularLocation>
        <location evidence="1">Cell membrane</location>
        <topology evidence="1">Multi-pass membrane protein</topology>
    </subcellularLocation>
</comment>
<dbReference type="InterPro" id="IPR005829">
    <property type="entry name" value="Sugar_transporter_CS"/>
</dbReference>
<dbReference type="EMBL" id="MIJY01000043">
    <property type="protein sequence ID" value="OEG10541.1"/>
    <property type="molecule type" value="Genomic_DNA"/>
</dbReference>
<dbReference type="InterPro" id="IPR036259">
    <property type="entry name" value="MFS_trans_sf"/>
</dbReference>
<dbReference type="PROSITE" id="PS00216">
    <property type="entry name" value="SUGAR_TRANSPORT_1"/>
    <property type="match status" value="1"/>
</dbReference>
<comment type="caution">
    <text evidence="9">The sequence shown here is derived from an EMBL/GenBank/DDBJ whole genome shotgun (WGS) entry which is preliminary data.</text>
</comment>
<feature type="transmembrane region" description="Helical" evidence="7">
    <location>
        <begin position="79"/>
        <end position="102"/>
    </location>
</feature>
<feature type="transmembrane region" description="Helical" evidence="7">
    <location>
        <begin position="377"/>
        <end position="393"/>
    </location>
</feature>
<dbReference type="OrthoDB" id="9793283at2"/>
<dbReference type="InterPro" id="IPR011701">
    <property type="entry name" value="MFS"/>
</dbReference>
<dbReference type="PRINTS" id="PR01035">
    <property type="entry name" value="TCRTETA"/>
</dbReference>
<gene>
    <name evidence="9" type="ORF">BCR25_08690</name>
</gene>
<dbReference type="AlphaFoldDB" id="A0A1E5GD08"/>
<feature type="transmembrane region" description="Helical" evidence="7">
    <location>
        <begin position="285"/>
        <end position="305"/>
    </location>
</feature>
<dbReference type="InterPro" id="IPR001958">
    <property type="entry name" value="Tet-R_TetA/multi-R_MdtG-like"/>
</dbReference>
<evidence type="ECO:0000259" key="8">
    <source>
        <dbReference type="PROSITE" id="PS50850"/>
    </source>
</evidence>
<dbReference type="GO" id="GO:0005886">
    <property type="term" value="C:plasma membrane"/>
    <property type="evidence" value="ECO:0007669"/>
    <property type="project" value="UniProtKB-SubCell"/>
</dbReference>
<dbReference type="Pfam" id="PF07690">
    <property type="entry name" value="MFS_1"/>
    <property type="match status" value="1"/>
</dbReference>
<evidence type="ECO:0000256" key="7">
    <source>
        <dbReference type="SAM" id="Phobius"/>
    </source>
</evidence>
<keyword evidence="3" id="KW-0813">Transport</keyword>
<dbReference type="Proteomes" id="UP000095094">
    <property type="component" value="Unassembled WGS sequence"/>
</dbReference>
<keyword evidence="5 7" id="KW-1133">Transmembrane helix</keyword>
<protein>
    <submittedName>
        <fullName evidence="9">Tetracycline resistance MFS efflux pump</fullName>
    </submittedName>
</protein>
<dbReference type="PATRIC" id="fig|332950.4.peg.850"/>
<feature type="transmembrane region" description="Helical" evidence="7">
    <location>
        <begin position="206"/>
        <end position="229"/>
    </location>
</feature>
<feature type="transmembrane region" description="Helical" evidence="7">
    <location>
        <begin position="165"/>
        <end position="185"/>
    </location>
</feature>
<feature type="transmembrane region" description="Helical" evidence="7">
    <location>
        <begin position="46"/>
        <end position="67"/>
    </location>
</feature>
<evidence type="ECO:0000313" key="9">
    <source>
        <dbReference type="EMBL" id="OEG10541.1"/>
    </source>
</evidence>
<keyword evidence="6 7" id="KW-0472">Membrane</keyword>
<organism evidence="9 10">
    <name type="scientific">Enterococcus termitis</name>
    <dbReference type="NCBI Taxonomy" id="332950"/>
    <lineage>
        <taxon>Bacteria</taxon>
        <taxon>Bacillati</taxon>
        <taxon>Bacillota</taxon>
        <taxon>Bacilli</taxon>
        <taxon>Lactobacillales</taxon>
        <taxon>Enterococcaceae</taxon>
        <taxon>Enterococcus</taxon>
    </lineage>
</organism>
<dbReference type="Gene3D" id="1.20.1250.20">
    <property type="entry name" value="MFS general substrate transporter like domains"/>
    <property type="match status" value="1"/>
</dbReference>
<evidence type="ECO:0000256" key="4">
    <source>
        <dbReference type="ARBA" id="ARBA00022692"/>
    </source>
</evidence>
<proteinExistence type="inferred from homology"/>
<dbReference type="SUPFAM" id="SSF103473">
    <property type="entry name" value="MFS general substrate transporter"/>
    <property type="match status" value="1"/>
</dbReference>
<feature type="transmembrane region" description="Helical" evidence="7">
    <location>
        <begin position="249"/>
        <end position="273"/>
    </location>
</feature>
<comment type="similarity">
    <text evidence="2">Belongs to the major facilitator superfamily. TCR/Tet family.</text>
</comment>
<feature type="domain" description="Major facilitator superfamily (MFS) profile" evidence="8">
    <location>
        <begin position="9"/>
        <end position="397"/>
    </location>
</feature>
<evidence type="ECO:0000256" key="3">
    <source>
        <dbReference type="ARBA" id="ARBA00022448"/>
    </source>
</evidence>
<dbReference type="PANTHER" id="PTHR23504">
    <property type="entry name" value="MAJOR FACILITATOR SUPERFAMILY DOMAIN-CONTAINING PROTEIN 10"/>
    <property type="match status" value="1"/>
</dbReference>
<dbReference type="InterPro" id="IPR020846">
    <property type="entry name" value="MFS_dom"/>
</dbReference>
<dbReference type="PROSITE" id="PS50850">
    <property type="entry name" value="MFS"/>
    <property type="match status" value="1"/>
</dbReference>
<evidence type="ECO:0000256" key="5">
    <source>
        <dbReference type="ARBA" id="ARBA00022989"/>
    </source>
</evidence>
<accession>A0A1E5GD08</accession>
<sequence length="397" mass="42703">MNHSINKHALIFGFTTVFLTGLGLTIVSPILPFLVADYTPDPKIQATAVTLLMSVYALAIFVAAPILGALSDRYGRRPVLILSLLGSALGYFIFGLGGALWVLFLGRIIEGATGGEISAIFAYFADITPANERTKYFGWISALVGVGTALGPIIGGALATFGHRVPMYAGAIITLINAVYGYFFMPESLTPDKRTANLSLKQLHPFAQLSSAFSLAPIKWLLITGFLIWLPNGSLQAIFSQFSIDTFAWQPVLIGFMFSIIGILDIFSQAFIMPRLLKIMTDKKIASWGMLSEIIGYFLIALSALTTYPLLFLLGMIFFGLGDAIFGPSFNGMLSKSVGPSEQGRIQGSAQSIQALARILGPIIGGQLYVLTNHSAPAFMGICLVLGAVFALTRKHK</sequence>
<evidence type="ECO:0000256" key="6">
    <source>
        <dbReference type="ARBA" id="ARBA00023136"/>
    </source>
</evidence>
<feature type="transmembrane region" description="Helical" evidence="7">
    <location>
        <begin position="108"/>
        <end position="125"/>
    </location>
</feature>
<dbReference type="CDD" id="cd17330">
    <property type="entry name" value="MFS_SLC46_TetA_like"/>
    <property type="match status" value="1"/>
</dbReference>
<feature type="transmembrane region" description="Helical" evidence="7">
    <location>
        <begin position="137"/>
        <end position="159"/>
    </location>
</feature>
<evidence type="ECO:0000256" key="2">
    <source>
        <dbReference type="ARBA" id="ARBA00007520"/>
    </source>
</evidence>
<dbReference type="GO" id="GO:0022857">
    <property type="term" value="F:transmembrane transporter activity"/>
    <property type="evidence" value="ECO:0007669"/>
    <property type="project" value="InterPro"/>
</dbReference>
<feature type="transmembrane region" description="Helical" evidence="7">
    <location>
        <begin position="9"/>
        <end position="34"/>
    </location>
</feature>
<keyword evidence="10" id="KW-1185">Reference proteome</keyword>
<evidence type="ECO:0000256" key="1">
    <source>
        <dbReference type="ARBA" id="ARBA00004651"/>
    </source>
</evidence>
<dbReference type="PANTHER" id="PTHR23504:SF15">
    <property type="entry name" value="MAJOR FACILITATOR SUPERFAMILY (MFS) PROFILE DOMAIN-CONTAINING PROTEIN"/>
    <property type="match status" value="1"/>
</dbReference>
<dbReference type="RefSeq" id="WP_069664322.1">
    <property type="nucleotide sequence ID" value="NZ_JBHUJJ010000001.1"/>
</dbReference>